<dbReference type="GO" id="GO:0009399">
    <property type="term" value="P:nitrogen fixation"/>
    <property type="evidence" value="ECO:0007669"/>
    <property type="project" value="InterPro"/>
</dbReference>
<dbReference type="GO" id="GO:0030701">
    <property type="term" value="F:NAD+-dinitrogen-reductase ADP-D-ribosyltransferase activity"/>
    <property type="evidence" value="ECO:0007669"/>
    <property type="project" value="InterPro"/>
</dbReference>
<evidence type="ECO:0000313" key="1">
    <source>
        <dbReference type="EMBL" id="SIS59943.1"/>
    </source>
</evidence>
<dbReference type="EMBL" id="FTOG01000002">
    <property type="protein sequence ID" value="SIS59943.1"/>
    <property type="molecule type" value="Genomic_DNA"/>
</dbReference>
<protein>
    <submittedName>
        <fullName evidence="1">NAD+---dinitrogen-reductase ADP-D-ribosyltransferase</fullName>
    </submittedName>
</protein>
<proteinExistence type="predicted"/>
<dbReference type="STRING" id="453582.SAMN05421580_102373"/>
<keyword evidence="1" id="KW-0808">Transferase</keyword>
<evidence type="ECO:0000313" key="2">
    <source>
        <dbReference type="Proteomes" id="UP000186221"/>
    </source>
</evidence>
<organism evidence="1 2">
    <name type="scientific">Rhodobacter aestuarii</name>
    <dbReference type="NCBI Taxonomy" id="453582"/>
    <lineage>
        <taxon>Bacteria</taxon>
        <taxon>Pseudomonadati</taxon>
        <taxon>Pseudomonadota</taxon>
        <taxon>Alphaproteobacteria</taxon>
        <taxon>Rhodobacterales</taxon>
        <taxon>Rhodobacter group</taxon>
        <taxon>Rhodobacter</taxon>
    </lineage>
</organism>
<keyword evidence="2" id="KW-1185">Reference proteome</keyword>
<dbReference type="AlphaFoldDB" id="A0A1N7KEC9"/>
<sequence length="277" mass="30878">MICAMSDTVAQRNPGLGHSTNRVGRSPDLLASARFNSAPEPLQIHGVREMNPALFTMFEQAESGAEAGEALLSYMQAMFSIDPEQQEAPGGKRPFRSSFLRLLQGWSFNSNGPEGAVLKGWVESRFGIAPSFHKEVLTCMTCPAWQVYTSEKMQSRFHGNAIWTQLDLLYEAAQWVARRFAFPAQSHLTLYRGSNALEEHAILERPSKREAVIRLNNLVSFSSEREVADCFGDKILTVEVPVVKVLSYPGLLPTRLLQGEREFLAIGGAYRVRIDDV</sequence>
<reference evidence="2" key="1">
    <citation type="submission" date="2017-01" db="EMBL/GenBank/DDBJ databases">
        <authorList>
            <person name="Varghese N."/>
            <person name="Submissions S."/>
        </authorList>
    </citation>
    <scope>NUCLEOTIDE SEQUENCE [LARGE SCALE GENOMIC DNA]</scope>
    <source>
        <strain evidence="2">DSM 19945</strain>
    </source>
</reference>
<accession>A0A1N7KEC9</accession>
<name>A0A1N7KEC9_9RHOB</name>
<dbReference type="Pfam" id="PF07357">
    <property type="entry name" value="DRAT"/>
    <property type="match status" value="1"/>
</dbReference>
<dbReference type="Proteomes" id="UP000186221">
    <property type="component" value="Unassembled WGS sequence"/>
</dbReference>
<gene>
    <name evidence="1" type="ORF">SAMN05421580_102373</name>
</gene>
<dbReference type="InterPro" id="IPR009953">
    <property type="entry name" value="DRA_trans"/>
</dbReference>